<evidence type="ECO:0000313" key="3">
    <source>
        <dbReference type="Proteomes" id="UP000194236"/>
    </source>
</evidence>
<proteinExistence type="predicted"/>
<dbReference type="Proteomes" id="UP000194236">
    <property type="component" value="Unassembled WGS sequence"/>
</dbReference>
<feature type="compositionally biased region" description="Low complexity" evidence="1">
    <location>
        <begin position="166"/>
        <end position="210"/>
    </location>
</feature>
<feature type="region of interest" description="Disordered" evidence="1">
    <location>
        <begin position="64"/>
        <end position="85"/>
    </location>
</feature>
<dbReference type="AlphaFoldDB" id="A0A1Y3BU28"/>
<protein>
    <submittedName>
        <fullName evidence="2">Uncharacterized protein</fullName>
    </submittedName>
</protein>
<dbReference type="EMBL" id="MUJZ01007246">
    <property type="protein sequence ID" value="OTF82685.1"/>
    <property type="molecule type" value="Genomic_DNA"/>
</dbReference>
<feature type="non-terminal residue" evidence="2">
    <location>
        <position position="233"/>
    </location>
</feature>
<evidence type="ECO:0000256" key="1">
    <source>
        <dbReference type="SAM" id="MobiDB-lite"/>
    </source>
</evidence>
<reference evidence="2 3" key="1">
    <citation type="submission" date="2017-03" db="EMBL/GenBank/DDBJ databases">
        <title>Genome Survey of Euroglyphus maynei.</title>
        <authorList>
            <person name="Arlian L.G."/>
            <person name="Morgan M.S."/>
            <person name="Rider S.D."/>
        </authorList>
    </citation>
    <scope>NUCLEOTIDE SEQUENCE [LARGE SCALE GENOMIC DNA]</scope>
    <source>
        <strain evidence="2">Arlian Lab</strain>
        <tissue evidence="2">Whole body</tissue>
    </source>
</reference>
<feature type="non-terminal residue" evidence="2">
    <location>
        <position position="1"/>
    </location>
</feature>
<feature type="compositionally biased region" description="Polar residues" evidence="1">
    <location>
        <begin position="116"/>
        <end position="134"/>
    </location>
</feature>
<dbReference type="OrthoDB" id="10029243at2759"/>
<sequence>GSNSYGPTPYPFRTDLNDDPYSSTTNIHYTTNGNDVSAGVSGGLVPIGNGNDISLIHHHYASSSSMAQHNHVSMHPSNHHHPHQTYPHDSLDNLIHPDNYTTNSCVQNIQPYPHNQAITNNNNRQTNKHQTTSGMDYWHCDSQPVPHSSSSSIPPLPPPPSPHYYSTNVVNNNKTMTTNSNHWSRSSPSNNSTPSPIQPISTSTSSSTTKCPPPLPPPSSDSSSSSSPSSSSS</sequence>
<feature type="region of interest" description="Disordered" evidence="1">
    <location>
        <begin position="115"/>
        <end position="233"/>
    </location>
</feature>
<feature type="region of interest" description="Disordered" evidence="1">
    <location>
        <begin position="1"/>
        <end position="24"/>
    </location>
</feature>
<accession>A0A1Y3BU28</accession>
<comment type="caution">
    <text evidence="2">The sequence shown here is derived from an EMBL/GenBank/DDBJ whole genome shotgun (WGS) entry which is preliminary data.</text>
</comment>
<evidence type="ECO:0000313" key="2">
    <source>
        <dbReference type="EMBL" id="OTF82685.1"/>
    </source>
</evidence>
<organism evidence="2 3">
    <name type="scientific">Euroglyphus maynei</name>
    <name type="common">Mayne's house dust mite</name>
    <dbReference type="NCBI Taxonomy" id="6958"/>
    <lineage>
        <taxon>Eukaryota</taxon>
        <taxon>Metazoa</taxon>
        <taxon>Ecdysozoa</taxon>
        <taxon>Arthropoda</taxon>
        <taxon>Chelicerata</taxon>
        <taxon>Arachnida</taxon>
        <taxon>Acari</taxon>
        <taxon>Acariformes</taxon>
        <taxon>Sarcoptiformes</taxon>
        <taxon>Astigmata</taxon>
        <taxon>Psoroptidia</taxon>
        <taxon>Analgoidea</taxon>
        <taxon>Pyroglyphidae</taxon>
        <taxon>Pyroglyphinae</taxon>
        <taxon>Euroglyphus</taxon>
    </lineage>
</organism>
<name>A0A1Y3BU28_EURMA</name>
<feature type="compositionally biased region" description="Low complexity" evidence="1">
    <location>
        <begin position="142"/>
        <end position="153"/>
    </location>
</feature>
<gene>
    <name evidence="2" type="ORF">BLA29_009652</name>
</gene>
<keyword evidence="3" id="KW-1185">Reference proteome</keyword>
<feature type="compositionally biased region" description="Low complexity" evidence="1">
    <location>
        <begin position="220"/>
        <end position="233"/>
    </location>
</feature>